<protein>
    <recommendedName>
        <fullName evidence="1">Reverse transcriptase domain-containing protein</fullName>
    </recommendedName>
</protein>
<gene>
    <name evidence="2" type="ORF">LSH36_318g03032</name>
</gene>
<organism evidence="2 3">
    <name type="scientific">Paralvinella palmiformis</name>
    <dbReference type="NCBI Taxonomy" id="53620"/>
    <lineage>
        <taxon>Eukaryota</taxon>
        <taxon>Metazoa</taxon>
        <taxon>Spiralia</taxon>
        <taxon>Lophotrochozoa</taxon>
        <taxon>Annelida</taxon>
        <taxon>Polychaeta</taxon>
        <taxon>Sedentaria</taxon>
        <taxon>Canalipalpata</taxon>
        <taxon>Terebellida</taxon>
        <taxon>Terebelliformia</taxon>
        <taxon>Alvinellidae</taxon>
        <taxon>Paralvinella</taxon>
    </lineage>
</organism>
<dbReference type="PROSITE" id="PS50878">
    <property type="entry name" value="RT_POL"/>
    <property type="match status" value="1"/>
</dbReference>
<keyword evidence="3" id="KW-1185">Reference proteome</keyword>
<feature type="domain" description="Reverse transcriptase" evidence="1">
    <location>
        <begin position="1"/>
        <end position="76"/>
    </location>
</feature>
<sequence length="192" mass="22169">MADDTLLLSMTPRGMQTMIDNAYMYGRLWRLEYSPTKTKCVVFDDRKRKHIDNYKWFLGDQRLEILTSYNYLGIIISGDGSSQTTTTTMAIKGYANLGMMKASGFHSEGLWPLAFSNLWHRLVIPSMLYGCEVWGGTLENKKPWSQIVDQAILTHEQRRWRAELVDKGAHRFPRVHKSLRLSALCSIIKCKM</sequence>
<evidence type="ECO:0000313" key="2">
    <source>
        <dbReference type="EMBL" id="KAK2152789.1"/>
    </source>
</evidence>
<reference evidence="2" key="1">
    <citation type="journal article" date="2023" name="Mol. Biol. Evol.">
        <title>Third-Generation Sequencing Reveals the Adaptive Role of the Epigenome in Three Deep-Sea Polychaetes.</title>
        <authorList>
            <person name="Perez M."/>
            <person name="Aroh O."/>
            <person name="Sun Y."/>
            <person name="Lan Y."/>
            <person name="Juniper S.K."/>
            <person name="Young C.R."/>
            <person name="Angers B."/>
            <person name="Qian P.Y."/>
        </authorList>
    </citation>
    <scope>NUCLEOTIDE SEQUENCE</scope>
    <source>
        <strain evidence="2">P08H-3</strain>
    </source>
</reference>
<accession>A0AAD9JH00</accession>
<dbReference type="AlphaFoldDB" id="A0AAD9JH00"/>
<proteinExistence type="predicted"/>
<dbReference type="InterPro" id="IPR000477">
    <property type="entry name" value="RT_dom"/>
</dbReference>
<name>A0AAD9JH00_9ANNE</name>
<dbReference type="EMBL" id="JAODUP010000318">
    <property type="protein sequence ID" value="KAK2152789.1"/>
    <property type="molecule type" value="Genomic_DNA"/>
</dbReference>
<evidence type="ECO:0000313" key="3">
    <source>
        <dbReference type="Proteomes" id="UP001208570"/>
    </source>
</evidence>
<dbReference type="Proteomes" id="UP001208570">
    <property type="component" value="Unassembled WGS sequence"/>
</dbReference>
<comment type="caution">
    <text evidence="2">The sequence shown here is derived from an EMBL/GenBank/DDBJ whole genome shotgun (WGS) entry which is preliminary data.</text>
</comment>
<evidence type="ECO:0000259" key="1">
    <source>
        <dbReference type="PROSITE" id="PS50878"/>
    </source>
</evidence>